<sequence>MGVNGRGAGEPPKGGAVGSEGVDPLGKTSSMNSIWISSKSGSLQDSSNFRLGGKFFDNPVNPPMDVNLFNILNDVCEDGEIIPLNEVRGVSCVSLGGIGGVKGGGSPGGISSGGKEDWVEGGSSFGKRKLAKELQSLRPIKLSGIVEELGKGKLLYILKSVLRSMGFFLWVCWKVLSEGLFGGILVLWKSDLASFSILESSHQLVIGELYILNKVVGGYFNCLVSKEDKRGGKKFCFSQGPKEMKSFLVRMDLHEVDCIGPKFTWCNKKFGSPRILERLDRCFLNSSTLNSSRHLVVRHLSRVASDHCPIILDLSNHSTMYRYNIKFEDVWASYPTLVAVVQKDCSKRASGNFVKLRELTHLKDNLKQEVKEEESGGLSEEDIWALKATRRKKKIINRIMGFKQVNELCYLGVKVTLRRLVKSDFKFIVDKTLRKMNIWGSSVVVAVQPALILLPSSQNTIGAFFGVNRMEDSVFITLTGMSCIERLCRDDVDFIFVQELSKLAWNFVQDKDSLMYKILIDKYGSATWKIISVGYKFLNPIIRWKNAVGESIDVYKDVWILDKCINMWPTFVVNQTVDVLIVDKFIVDGCWNFAELWMEDQLELIQQNLGKPITALSFGASVQEQSDCVYLSWIEKAKLNSRVEVFWWRMFHMAIPTFQFLAHRRLQNITSCPRGCNVVEDQVHVAIKCLKLNEVFKCFNKLGFCIPSFDSFEDCCLWLKSSILKNGVLVNLYCSSIFLSWKERNKMVHKSIVQTLVVIAAKVMLQFPFLMEN</sequence>
<name>A0ABD0UI90_DENTH</name>
<dbReference type="AlphaFoldDB" id="A0ABD0UI90"/>
<keyword evidence="3" id="KW-1185">Reference proteome</keyword>
<evidence type="ECO:0000313" key="3">
    <source>
        <dbReference type="Proteomes" id="UP001552299"/>
    </source>
</evidence>
<reference evidence="2 3" key="1">
    <citation type="journal article" date="2024" name="Plant Biotechnol. J.">
        <title>Dendrobium thyrsiflorum genome and its molecular insights into genes involved in important horticultural traits.</title>
        <authorList>
            <person name="Chen B."/>
            <person name="Wang J.Y."/>
            <person name="Zheng P.J."/>
            <person name="Li K.L."/>
            <person name="Liang Y.M."/>
            <person name="Chen X.F."/>
            <person name="Zhang C."/>
            <person name="Zhao X."/>
            <person name="He X."/>
            <person name="Zhang G.Q."/>
            <person name="Liu Z.J."/>
            <person name="Xu Q."/>
        </authorList>
    </citation>
    <scope>NUCLEOTIDE SEQUENCE [LARGE SCALE GENOMIC DNA]</scope>
    <source>
        <strain evidence="2">GZMU011</strain>
    </source>
</reference>
<dbReference type="PANTHER" id="PTHR33710">
    <property type="entry name" value="BNAC02G09200D PROTEIN"/>
    <property type="match status" value="1"/>
</dbReference>
<dbReference type="PANTHER" id="PTHR33710:SF71">
    <property type="entry name" value="ENDONUCLEASE_EXONUCLEASE_PHOSPHATASE DOMAIN-CONTAINING PROTEIN"/>
    <property type="match status" value="1"/>
</dbReference>
<proteinExistence type="predicted"/>
<dbReference type="Gene3D" id="3.60.10.10">
    <property type="entry name" value="Endonuclease/exonuclease/phosphatase"/>
    <property type="match status" value="1"/>
</dbReference>
<feature type="region of interest" description="Disordered" evidence="1">
    <location>
        <begin position="1"/>
        <end position="24"/>
    </location>
</feature>
<gene>
    <name evidence="2" type="ORF">M5K25_020975</name>
</gene>
<evidence type="ECO:0000256" key="1">
    <source>
        <dbReference type="SAM" id="MobiDB-lite"/>
    </source>
</evidence>
<comment type="caution">
    <text evidence="2">The sequence shown here is derived from an EMBL/GenBank/DDBJ whole genome shotgun (WGS) entry which is preliminary data.</text>
</comment>
<evidence type="ECO:0000313" key="2">
    <source>
        <dbReference type="EMBL" id="KAL0910047.1"/>
    </source>
</evidence>
<dbReference type="Proteomes" id="UP001552299">
    <property type="component" value="Unassembled WGS sequence"/>
</dbReference>
<dbReference type="InterPro" id="IPR036691">
    <property type="entry name" value="Endo/exonu/phosph_ase_sf"/>
</dbReference>
<evidence type="ECO:0008006" key="4">
    <source>
        <dbReference type="Google" id="ProtNLM"/>
    </source>
</evidence>
<protein>
    <recommendedName>
        <fullName evidence="4">Reverse transcriptase zinc-binding domain-containing protein</fullName>
    </recommendedName>
</protein>
<accession>A0ABD0UI90</accession>
<dbReference type="EMBL" id="JANQDX010000016">
    <property type="protein sequence ID" value="KAL0910047.1"/>
    <property type="molecule type" value="Genomic_DNA"/>
</dbReference>
<dbReference type="SUPFAM" id="SSF56219">
    <property type="entry name" value="DNase I-like"/>
    <property type="match status" value="1"/>
</dbReference>
<organism evidence="2 3">
    <name type="scientific">Dendrobium thyrsiflorum</name>
    <name type="common">Pinecone-like raceme dendrobium</name>
    <name type="synonym">Orchid</name>
    <dbReference type="NCBI Taxonomy" id="117978"/>
    <lineage>
        <taxon>Eukaryota</taxon>
        <taxon>Viridiplantae</taxon>
        <taxon>Streptophyta</taxon>
        <taxon>Embryophyta</taxon>
        <taxon>Tracheophyta</taxon>
        <taxon>Spermatophyta</taxon>
        <taxon>Magnoliopsida</taxon>
        <taxon>Liliopsida</taxon>
        <taxon>Asparagales</taxon>
        <taxon>Orchidaceae</taxon>
        <taxon>Epidendroideae</taxon>
        <taxon>Malaxideae</taxon>
        <taxon>Dendrobiinae</taxon>
        <taxon>Dendrobium</taxon>
    </lineage>
</organism>